<dbReference type="EMBL" id="LR031878">
    <property type="protein sequence ID" value="VDD50823.1"/>
    <property type="molecule type" value="Genomic_DNA"/>
</dbReference>
<organism evidence="1">
    <name type="scientific">Brassica oleracea</name>
    <name type="common">Wild cabbage</name>
    <dbReference type="NCBI Taxonomy" id="3712"/>
    <lineage>
        <taxon>Eukaryota</taxon>
        <taxon>Viridiplantae</taxon>
        <taxon>Streptophyta</taxon>
        <taxon>Embryophyta</taxon>
        <taxon>Tracheophyta</taxon>
        <taxon>Spermatophyta</taxon>
        <taxon>Magnoliopsida</taxon>
        <taxon>eudicotyledons</taxon>
        <taxon>Gunneridae</taxon>
        <taxon>Pentapetalae</taxon>
        <taxon>rosids</taxon>
        <taxon>malvids</taxon>
        <taxon>Brassicales</taxon>
        <taxon>Brassicaceae</taxon>
        <taxon>Brassiceae</taxon>
        <taxon>Brassica</taxon>
    </lineage>
</organism>
<proteinExistence type="predicted"/>
<evidence type="ECO:0000313" key="1">
    <source>
        <dbReference type="EMBL" id="VDD50823.1"/>
    </source>
</evidence>
<gene>
    <name evidence="1" type="ORF">BOLC1T03212H</name>
</gene>
<name>A0A3P6EZM4_BRAOL</name>
<sequence>MFETHRELPNMSRVQTYHQSHEDGVLQMDLKDKEIFQDKVGIVH</sequence>
<reference evidence="1" key="1">
    <citation type="submission" date="2018-11" db="EMBL/GenBank/DDBJ databases">
        <authorList>
            <consortium name="Genoscope - CEA"/>
            <person name="William W."/>
        </authorList>
    </citation>
    <scope>NUCLEOTIDE SEQUENCE</scope>
</reference>
<dbReference type="AlphaFoldDB" id="A0A3P6EZM4"/>
<protein>
    <submittedName>
        <fullName evidence="1">Uncharacterized protein</fullName>
    </submittedName>
</protein>
<accession>A0A3P6EZM4</accession>